<comment type="function">
    <text evidence="5">Component of ribonuclease P, a protein complex that generates mature tRNA molecules by cleaving their 5'-ends.</text>
</comment>
<dbReference type="OrthoDB" id="24745at2759"/>
<dbReference type="GO" id="GO:0004526">
    <property type="term" value="F:ribonuclease P activity"/>
    <property type="evidence" value="ECO:0007669"/>
    <property type="project" value="UniProtKB-EC"/>
</dbReference>
<comment type="caution">
    <text evidence="6">The sequence shown here is derived from an EMBL/GenBank/DDBJ whole genome shotgun (WGS) entry which is preliminary data.</text>
</comment>
<comment type="similarity">
    <text evidence="2 5">Belongs to the eukaryotic/archaeal RNase P protein component 2 family.</text>
</comment>
<dbReference type="GO" id="GO:0000172">
    <property type="term" value="C:ribonuclease MRP complex"/>
    <property type="evidence" value="ECO:0007669"/>
    <property type="project" value="TreeGrafter"/>
</dbReference>
<dbReference type="InterPro" id="IPR038085">
    <property type="entry name" value="Rnp2-like_sf"/>
</dbReference>
<evidence type="ECO:0000256" key="5">
    <source>
        <dbReference type="PIRNR" id="PIRNR023803"/>
    </source>
</evidence>
<dbReference type="SUPFAM" id="SSF160350">
    <property type="entry name" value="Rnp2-like"/>
    <property type="match status" value="1"/>
</dbReference>
<evidence type="ECO:0000313" key="6">
    <source>
        <dbReference type="EMBL" id="KAF9790278.1"/>
    </source>
</evidence>
<dbReference type="GO" id="GO:0005730">
    <property type="term" value="C:nucleolus"/>
    <property type="evidence" value="ECO:0007669"/>
    <property type="project" value="TreeGrafter"/>
</dbReference>
<dbReference type="GO" id="GO:0001682">
    <property type="term" value="P:tRNA 5'-leader removal"/>
    <property type="evidence" value="ECO:0007669"/>
    <property type="project" value="InterPro"/>
</dbReference>
<organism evidence="6 7">
    <name type="scientific">Thelephora terrestris</name>
    <dbReference type="NCBI Taxonomy" id="56493"/>
    <lineage>
        <taxon>Eukaryota</taxon>
        <taxon>Fungi</taxon>
        <taxon>Dikarya</taxon>
        <taxon>Basidiomycota</taxon>
        <taxon>Agaricomycotina</taxon>
        <taxon>Agaricomycetes</taxon>
        <taxon>Thelephorales</taxon>
        <taxon>Thelephoraceae</taxon>
        <taxon>Thelephora</taxon>
    </lineage>
</organism>
<evidence type="ECO:0000256" key="2">
    <source>
        <dbReference type="ARBA" id="ARBA00010800"/>
    </source>
</evidence>
<evidence type="ECO:0000256" key="1">
    <source>
        <dbReference type="ARBA" id="ARBA00004123"/>
    </source>
</evidence>
<dbReference type="Gene3D" id="3.30.70.3250">
    <property type="entry name" value="Ribonuclease P, Pop5 subunit"/>
    <property type="match status" value="1"/>
</dbReference>
<dbReference type="GO" id="GO:0033204">
    <property type="term" value="F:ribonuclease P RNA binding"/>
    <property type="evidence" value="ECO:0007669"/>
    <property type="project" value="InterPro"/>
</dbReference>
<proteinExistence type="inferred from homology"/>
<dbReference type="PANTHER" id="PTHR15441:SF2">
    <property type="entry name" value="RIBONUCLEASE P_MRP PROTEIN SUBUNIT POP5"/>
    <property type="match status" value="1"/>
</dbReference>
<evidence type="ECO:0000256" key="3">
    <source>
        <dbReference type="ARBA" id="ARBA00022694"/>
    </source>
</evidence>
<keyword evidence="4" id="KW-0539">Nucleus</keyword>
<keyword evidence="3 5" id="KW-0819">tRNA processing</keyword>
<sequence length="150" mass="16764">MVRFKNRWILVEFLPLPFPNQQSTTLNSKQIYAALKQSIIVNFGDAGWGAVGSSLNVKYFSPATNICIVRVARDPHRIAWGAVTYLSSIEGQKYIPNVVHVSGTIKHAQLAAIKHNREVVARYRARSNVGSNSYEEYLAKSTAEIESLQD</sequence>
<protein>
    <recommendedName>
        <fullName evidence="5">Ribonuclease P/MRP protein subunit POP5</fullName>
        <ecNumber evidence="5">3.1.26.5</ecNumber>
    </recommendedName>
</protein>
<evidence type="ECO:0000256" key="4">
    <source>
        <dbReference type="ARBA" id="ARBA00023242"/>
    </source>
</evidence>
<reference evidence="6" key="2">
    <citation type="submission" date="2020-11" db="EMBL/GenBank/DDBJ databases">
        <authorList>
            <consortium name="DOE Joint Genome Institute"/>
            <person name="Kuo A."/>
            <person name="Miyauchi S."/>
            <person name="Kiss E."/>
            <person name="Drula E."/>
            <person name="Kohler A."/>
            <person name="Sanchez-Garcia M."/>
            <person name="Andreopoulos B."/>
            <person name="Barry K.W."/>
            <person name="Bonito G."/>
            <person name="Buee M."/>
            <person name="Carver A."/>
            <person name="Chen C."/>
            <person name="Cichocki N."/>
            <person name="Clum A."/>
            <person name="Culley D."/>
            <person name="Crous P.W."/>
            <person name="Fauchery L."/>
            <person name="Girlanda M."/>
            <person name="Hayes R."/>
            <person name="Keri Z."/>
            <person name="Labutti K."/>
            <person name="Lipzen A."/>
            <person name="Lombard V."/>
            <person name="Magnuson J."/>
            <person name="Maillard F."/>
            <person name="Morin E."/>
            <person name="Murat C."/>
            <person name="Nolan M."/>
            <person name="Ohm R."/>
            <person name="Pangilinan J."/>
            <person name="Pereira M."/>
            <person name="Perotto S."/>
            <person name="Peter M."/>
            <person name="Riley R."/>
            <person name="Sitrit Y."/>
            <person name="Stielow B."/>
            <person name="Szollosi G."/>
            <person name="Zifcakova L."/>
            <person name="Stursova M."/>
            <person name="Spatafora J.W."/>
            <person name="Tedersoo L."/>
            <person name="Vaario L.-M."/>
            <person name="Yamada A."/>
            <person name="Yan M."/>
            <person name="Wang P."/>
            <person name="Xu J."/>
            <person name="Bruns T."/>
            <person name="Baldrian P."/>
            <person name="Vilgalys R."/>
            <person name="Henrissat B."/>
            <person name="Grigoriev I.V."/>
            <person name="Hibbett D."/>
            <person name="Nagy L.G."/>
            <person name="Martin F.M."/>
        </authorList>
    </citation>
    <scope>NUCLEOTIDE SEQUENCE</scope>
    <source>
        <strain evidence="6">UH-Tt-Lm1</strain>
    </source>
</reference>
<dbReference type="GO" id="GO:0030681">
    <property type="term" value="C:multimeric ribonuclease P complex"/>
    <property type="evidence" value="ECO:0007669"/>
    <property type="project" value="TreeGrafter"/>
</dbReference>
<dbReference type="Pfam" id="PF01900">
    <property type="entry name" value="RNase_P_Rpp14"/>
    <property type="match status" value="1"/>
</dbReference>
<comment type="catalytic activity">
    <reaction evidence="5">
        <text>Endonucleolytic cleavage of RNA, removing 5'-extranucleotides from tRNA precursor.</text>
        <dbReference type="EC" id="3.1.26.5"/>
    </reaction>
</comment>
<dbReference type="InterPro" id="IPR002759">
    <property type="entry name" value="Pop5/Rpp14/Rnp2-like"/>
</dbReference>
<evidence type="ECO:0000313" key="7">
    <source>
        <dbReference type="Proteomes" id="UP000736335"/>
    </source>
</evidence>
<dbReference type="EC" id="3.1.26.5" evidence="5"/>
<gene>
    <name evidence="6" type="ORF">BJ322DRAFT_1035419</name>
</gene>
<reference evidence="6" key="1">
    <citation type="journal article" date="2020" name="Nat. Commun.">
        <title>Large-scale genome sequencing of mycorrhizal fungi provides insights into the early evolution of symbiotic traits.</title>
        <authorList>
            <person name="Miyauchi S."/>
            <person name="Kiss E."/>
            <person name="Kuo A."/>
            <person name="Drula E."/>
            <person name="Kohler A."/>
            <person name="Sanchez-Garcia M."/>
            <person name="Morin E."/>
            <person name="Andreopoulos B."/>
            <person name="Barry K.W."/>
            <person name="Bonito G."/>
            <person name="Buee M."/>
            <person name="Carver A."/>
            <person name="Chen C."/>
            <person name="Cichocki N."/>
            <person name="Clum A."/>
            <person name="Culley D."/>
            <person name="Crous P.W."/>
            <person name="Fauchery L."/>
            <person name="Girlanda M."/>
            <person name="Hayes R.D."/>
            <person name="Keri Z."/>
            <person name="LaButti K."/>
            <person name="Lipzen A."/>
            <person name="Lombard V."/>
            <person name="Magnuson J."/>
            <person name="Maillard F."/>
            <person name="Murat C."/>
            <person name="Nolan M."/>
            <person name="Ohm R.A."/>
            <person name="Pangilinan J."/>
            <person name="Pereira M.F."/>
            <person name="Perotto S."/>
            <person name="Peter M."/>
            <person name="Pfister S."/>
            <person name="Riley R."/>
            <person name="Sitrit Y."/>
            <person name="Stielow J.B."/>
            <person name="Szollosi G."/>
            <person name="Zifcakova L."/>
            <person name="Stursova M."/>
            <person name="Spatafora J.W."/>
            <person name="Tedersoo L."/>
            <person name="Vaario L.M."/>
            <person name="Yamada A."/>
            <person name="Yan M."/>
            <person name="Wang P."/>
            <person name="Xu J."/>
            <person name="Bruns T."/>
            <person name="Baldrian P."/>
            <person name="Vilgalys R."/>
            <person name="Dunand C."/>
            <person name="Henrissat B."/>
            <person name="Grigoriev I.V."/>
            <person name="Hibbett D."/>
            <person name="Nagy L.G."/>
            <person name="Martin F.M."/>
        </authorList>
    </citation>
    <scope>NUCLEOTIDE SEQUENCE</scope>
    <source>
        <strain evidence="6">UH-Tt-Lm1</strain>
    </source>
</reference>
<name>A0A9P6LAJ7_9AGAM</name>
<accession>A0A9P6LAJ7</accession>
<dbReference type="Proteomes" id="UP000736335">
    <property type="component" value="Unassembled WGS sequence"/>
</dbReference>
<comment type="subcellular location">
    <subcellularLocation>
        <location evidence="1">Nucleus</location>
    </subcellularLocation>
</comment>
<keyword evidence="7" id="KW-1185">Reference proteome</keyword>
<dbReference type="PANTHER" id="PTHR15441">
    <property type="entry name" value="RIBONUCLEASE P PROTEIN SUBUNIT P14"/>
    <property type="match status" value="1"/>
</dbReference>
<dbReference type="PIRSF" id="PIRSF023803">
    <property type="entry name" value="Ribonuclease_P_prd"/>
    <property type="match status" value="1"/>
</dbReference>
<dbReference type="EMBL" id="WIUZ02000002">
    <property type="protein sequence ID" value="KAF9790278.1"/>
    <property type="molecule type" value="Genomic_DNA"/>
</dbReference>
<dbReference type="AlphaFoldDB" id="A0A9P6LAJ7"/>
<dbReference type="InterPro" id="IPR016819">
    <property type="entry name" value="RNase_P/MRP_POP5"/>
</dbReference>